<protein>
    <recommendedName>
        <fullName evidence="2">Rho termination factor-like N-terminal domain-containing protein</fullName>
    </recommendedName>
</protein>
<accession>D3BA55</accession>
<dbReference type="AlphaFoldDB" id="D3BA55"/>
<keyword evidence="4" id="KW-1185">Reference proteome</keyword>
<dbReference type="GO" id="GO:0006353">
    <property type="term" value="P:DNA-templated transcription termination"/>
    <property type="evidence" value="ECO:0007669"/>
    <property type="project" value="InterPro"/>
</dbReference>
<dbReference type="GeneID" id="31360915"/>
<dbReference type="SUPFAM" id="SSF68912">
    <property type="entry name" value="Rho N-terminal domain-like"/>
    <property type="match status" value="1"/>
</dbReference>
<dbReference type="InterPro" id="IPR011112">
    <property type="entry name" value="Rho-like_N"/>
</dbReference>
<dbReference type="InParanoid" id="D3BA55"/>
<evidence type="ECO:0000259" key="2">
    <source>
        <dbReference type="SMART" id="SM00959"/>
    </source>
</evidence>
<comment type="caution">
    <text evidence="3">The sequence shown here is derived from an EMBL/GenBank/DDBJ whole genome shotgun (WGS) entry which is preliminary data.</text>
</comment>
<proteinExistence type="predicted"/>
<feature type="domain" description="Rho termination factor-like N-terminal" evidence="2">
    <location>
        <begin position="29"/>
        <end position="71"/>
    </location>
</feature>
<feature type="compositionally biased region" description="Low complexity" evidence="1">
    <location>
        <begin position="7"/>
        <end position="19"/>
    </location>
</feature>
<dbReference type="InterPro" id="IPR036269">
    <property type="entry name" value="Rho_N_sf"/>
</dbReference>
<organism evidence="3 4">
    <name type="scientific">Heterostelium pallidum (strain ATCC 26659 / Pp 5 / PN500)</name>
    <name type="common">Cellular slime mold</name>
    <name type="synonym">Polysphondylium pallidum</name>
    <dbReference type="NCBI Taxonomy" id="670386"/>
    <lineage>
        <taxon>Eukaryota</taxon>
        <taxon>Amoebozoa</taxon>
        <taxon>Evosea</taxon>
        <taxon>Eumycetozoa</taxon>
        <taxon>Dictyostelia</taxon>
        <taxon>Acytosteliales</taxon>
        <taxon>Acytosteliaceae</taxon>
        <taxon>Heterostelium</taxon>
    </lineage>
</organism>
<feature type="region of interest" description="Disordered" evidence="1">
    <location>
        <begin position="1"/>
        <end position="24"/>
    </location>
</feature>
<evidence type="ECO:0000313" key="3">
    <source>
        <dbReference type="EMBL" id="EFA81442.1"/>
    </source>
</evidence>
<dbReference type="EMBL" id="ADBJ01000025">
    <property type="protein sequence ID" value="EFA81442.1"/>
    <property type="molecule type" value="Genomic_DNA"/>
</dbReference>
<dbReference type="SMART" id="SM00959">
    <property type="entry name" value="Rho_N"/>
    <property type="match status" value="1"/>
</dbReference>
<reference evidence="3 4" key="1">
    <citation type="journal article" date="2011" name="Genome Res.">
        <title>Phylogeny-wide analysis of social amoeba genomes highlights ancient origins for complex intercellular communication.</title>
        <authorList>
            <person name="Heidel A.J."/>
            <person name="Lawal H.M."/>
            <person name="Felder M."/>
            <person name="Schilde C."/>
            <person name="Helps N.R."/>
            <person name="Tunggal B."/>
            <person name="Rivero F."/>
            <person name="John U."/>
            <person name="Schleicher M."/>
            <person name="Eichinger L."/>
            <person name="Platzer M."/>
            <person name="Noegel A.A."/>
            <person name="Schaap P."/>
            <person name="Gloeckner G."/>
        </authorList>
    </citation>
    <scope>NUCLEOTIDE SEQUENCE [LARGE SCALE GENOMIC DNA]</scope>
    <source>
        <strain evidence="4">ATCC 26659 / Pp 5 / PN500</strain>
    </source>
</reference>
<dbReference type="Proteomes" id="UP000001396">
    <property type="component" value="Unassembled WGS sequence"/>
</dbReference>
<gene>
    <name evidence="3" type="ORF">PPL_05430</name>
</gene>
<sequence>MINNDNTTTTPTTTTTTTTSDTIESSQSELKKLTKDKLLKICKKNKIAASKSFRKDELIQSILDFHCQNDEVNITPKSNHSMNEFHRGFVEYSLPTTTIIEILRVCWRLCLLNTDIMRRYREALQLTCINKQFHAIVSRWFTRIKNIDKKGLERAITNPMNPITNIDSIVFFDGELIPFTNKRISQLQSRICESIQKLVSSNPQMNQLPFKPTLQATLKLFKNLRSIDLQYHHLSGDDLLQLATVPTLINIKANEIRLTRENLRSFYSAINHPFRKIIFDHLFPFDLYSSMRPEFHCSLKTIGRVANEYKPDLLLNSTPITNSIASLRKIQTTAFFRHPEHIFKVLDVEHLAITHLTITSVTIWIPIILKLRCLEALEDTITHKRINRNTTPDEEQPQVSMRDGLPISSYQQIIKSPTLDTLILYFNSNSEQSMIDEINQSLTPFIFSHKILVANTKTDSNYEKHRYHFKKCIK</sequence>
<evidence type="ECO:0000256" key="1">
    <source>
        <dbReference type="SAM" id="MobiDB-lite"/>
    </source>
</evidence>
<evidence type="ECO:0000313" key="4">
    <source>
        <dbReference type="Proteomes" id="UP000001396"/>
    </source>
</evidence>
<dbReference type="RefSeq" id="XP_020433560.1">
    <property type="nucleotide sequence ID" value="XM_020576311.1"/>
</dbReference>
<name>D3BA55_HETP5</name>